<dbReference type="SUPFAM" id="SSF52540">
    <property type="entry name" value="P-loop containing nucleoside triphosphate hydrolases"/>
    <property type="match status" value="1"/>
</dbReference>
<comment type="function">
    <text evidence="5">Zinc chaperone that directly transfers zinc cofactor to target proteins, thereby activating them. Zinc is transferred from the CXCC motif in the GTPase domain to the zinc binding site in target proteins in a process requiring GTP hydrolysis.</text>
</comment>
<accession>A0A1H2B7U9</accession>
<dbReference type="RefSeq" id="WP_146690485.1">
    <property type="nucleotide sequence ID" value="NZ_LT629750.1"/>
</dbReference>
<dbReference type="PANTHER" id="PTHR13748">
    <property type="entry name" value="COBW-RELATED"/>
    <property type="match status" value="1"/>
</dbReference>
<keyword evidence="1" id="KW-0547">Nucleotide-binding</keyword>
<keyword evidence="9" id="KW-1185">Reference proteome</keyword>
<feature type="domain" description="CobW C-terminal" evidence="7">
    <location>
        <begin position="219"/>
        <end position="311"/>
    </location>
</feature>
<evidence type="ECO:0000313" key="8">
    <source>
        <dbReference type="EMBL" id="SDT54254.1"/>
    </source>
</evidence>
<comment type="catalytic activity">
    <reaction evidence="6">
        <text>GTP + H2O = GDP + phosphate + H(+)</text>
        <dbReference type="Rhea" id="RHEA:19669"/>
        <dbReference type="ChEBI" id="CHEBI:15377"/>
        <dbReference type="ChEBI" id="CHEBI:15378"/>
        <dbReference type="ChEBI" id="CHEBI:37565"/>
        <dbReference type="ChEBI" id="CHEBI:43474"/>
        <dbReference type="ChEBI" id="CHEBI:58189"/>
    </reaction>
    <physiologicalReaction direction="left-to-right" evidence="6">
        <dbReference type="Rhea" id="RHEA:19670"/>
    </physiologicalReaction>
</comment>
<dbReference type="InterPro" id="IPR036627">
    <property type="entry name" value="CobW-likC_sf"/>
</dbReference>
<dbReference type="CDD" id="cd03112">
    <property type="entry name" value="CobW-like"/>
    <property type="match status" value="1"/>
</dbReference>
<dbReference type="Pfam" id="PF07683">
    <property type="entry name" value="CobW_C"/>
    <property type="match status" value="1"/>
</dbReference>
<evidence type="ECO:0000259" key="7">
    <source>
        <dbReference type="SMART" id="SM00833"/>
    </source>
</evidence>
<proteinExistence type="inferred from homology"/>
<dbReference type="PANTHER" id="PTHR13748:SF62">
    <property type="entry name" value="COBW DOMAIN-CONTAINING PROTEIN"/>
    <property type="match status" value="1"/>
</dbReference>
<dbReference type="SUPFAM" id="SSF90002">
    <property type="entry name" value="Hypothetical protein YjiA, C-terminal domain"/>
    <property type="match status" value="1"/>
</dbReference>
<evidence type="ECO:0000256" key="1">
    <source>
        <dbReference type="ARBA" id="ARBA00022741"/>
    </source>
</evidence>
<protein>
    <submittedName>
        <fullName evidence="8">GTPase, G3E family</fullName>
    </submittedName>
</protein>
<dbReference type="Gene3D" id="3.40.50.300">
    <property type="entry name" value="P-loop containing nucleotide triphosphate hydrolases"/>
    <property type="match status" value="1"/>
</dbReference>
<dbReference type="GO" id="GO:0016787">
    <property type="term" value="F:hydrolase activity"/>
    <property type="evidence" value="ECO:0007669"/>
    <property type="project" value="UniProtKB-KW"/>
</dbReference>
<dbReference type="InterPro" id="IPR003495">
    <property type="entry name" value="CobW/HypB/UreG_nucleotide-bd"/>
</dbReference>
<evidence type="ECO:0000256" key="5">
    <source>
        <dbReference type="ARBA" id="ARBA00045658"/>
    </source>
</evidence>
<dbReference type="AlphaFoldDB" id="A0A1H2B7U9"/>
<name>A0A1H2B7U9_9BRAD</name>
<evidence type="ECO:0000256" key="4">
    <source>
        <dbReference type="ARBA" id="ARBA00034320"/>
    </source>
</evidence>
<evidence type="ECO:0000313" key="9">
    <source>
        <dbReference type="Proteomes" id="UP000243904"/>
    </source>
</evidence>
<keyword evidence="2" id="KW-0378">Hydrolase</keyword>
<dbReference type="Pfam" id="PF02492">
    <property type="entry name" value="cobW"/>
    <property type="match status" value="1"/>
</dbReference>
<gene>
    <name evidence="8" type="ORF">SAMN05444158_6884</name>
</gene>
<evidence type="ECO:0000256" key="3">
    <source>
        <dbReference type="ARBA" id="ARBA00023186"/>
    </source>
</evidence>
<dbReference type="SMART" id="SM00833">
    <property type="entry name" value="CobW_C"/>
    <property type="match status" value="1"/>
</dbReference>
<organism evidence="8 9">
    <name type="scientific">Bradyrhizobium canariense</name>
    <dbReference type="NCBI Taxonomy" id="255045"/>
    <lineage>
        <taxon>Bacteria</taxon>
        <taxon>Pseudomonadati</taxon>
        <taxon>Pseudomonadota</taxon>
        <taxon>Alphaproteobacteria</taxon>
        <taxon>Hyphomicrobiales</taxon>
        <taxon>Nitrobacteraceae</taxon>
        <taxon>Bradyrhizobium</taxon>
    </lineage>
</organism>
<dbReference type="InterPro" id="IPR027417">
    <property type="entry name" value="P-loop_NTPase"/>
</dbReference>
<dbReference type="Proteomes" id="UP000243904">
    <property type="component" value="Chromosome I"/>
</dbReference>
<dbReference type="InterPro" id="IPR011629">
    <property type="entry name" value="CobW-like_C"/>
</dbReference>
<sequence length="317" mass="34407">MMAVAPTPVTVIGGFLGAGKTTFLNRLLAAGTTRYAVLVNDFGEINVDATLIERHDGTTMSLTNGCVCCSIGSGFLETLGRLLDGDERFDRIVIEASGVGDPWRIAEIALIEPELRLDGVIVIADASRITRLVDDLRVGDTVRNQFARCNVVLLSKSDLVDETDLDAARRAVLSVRPDARIEILARETMPDLSLLGNRRVSAFRADGVEDDAPDHEENFRRWAYRRDGAFDRGRLAAAIKQFPPELLRLKGACRIADEAQPLVFQMVSSDWSLSPVDRDQEAGLGSIALVGVGTRDLPPDAELEAILDGALARPARA</sequence>
<evidence type="ECO:0000256" key="6">
    <source>
        <dbReference type="ARBA" id="ARBA00049117"/>
    </source>
</evidence>
<evidence type="ECO:0000256" key="2">
    <source>
        <dbReference type="ARBA" id="ARBA00022801"/>
    </source>
</evidence>
<keyword evidence="3" id="KW-0143">Chaperone</keyword>
<comment type="similarity">
    <text evidence="4">Belongs to the SIMIBI class G3E GTPase family. ZNG1 subfamily.</text>
</comment>
<reference evidence="9" key="1">
    <citation type="submission" date="2016-10" db="EMBL/GenBank/DDBJ databases">
        <authorList>
            <person name="Varghese N."/>
            <person name="Submissions S."/>
        </authorList>
    </citation>
    <scope>NUCLEOTIDE SEQUENCE [LARGE SCALE GENOMIC DNA]</scope>
    <source>
        <strain evidence="9">GAS369</strain>
    </source>
</reference>
<dbReference type="InterPro" id="IPR051316">
    <property type="entry name" value="Zinc-reg_GTPase_activator"/>
</dbReference>
<dbReference type="GO" id="GO:0005737">
    <property type="term" value="C:cytoplasm"/>
    <property type="evidence" value="ECO:0007669"/>
    <property type="project" value="TreeGrafter"/>
</dbReference>
<dbReference type="GO" id="GO:0000166">
    <property type="term" value="F:nucleotide binding"/>
    <property type="evidence" value="ECO:0007669"/>
    <property type="project" value="UniProtKB-KW"/>
</dbReference>
<dbReference type="EMBL" id="LT629750">
    <property type="protein sequence ID" value="SDT54254.1"/>
    <property type="molecule type" value="Genomic_DNA"/>
</dbReference>
<dbReference type="Gene3D" id="3.30.1220.10">
    <property type="entry name" value="CobW-like, C-terminal domain"/>
    <property type="match status" value="1"/>
</dbReference>